<dbReference type="PANTHER" id="PTHR42907">
    <property type="entry name" value="FMN-LINKED OXIDOREDUCTASES SUPERFAMILY PROTEIN"/>
    <property type="match status" value="1"/>
</dbReference>
<proteinExistence type="predicted"/>
<sequence>MTLLCYVHLTPPTPDANAWVPSRVRAFAWSRKTIDHLFLHCLITLGLWHKIFSQAGMAPWYTLGHVDSAVYGAPVSDLSRRQVLEQYQVYGDSVLEKYGPHRPSIREVVKVEIQ</sequence>
<accession>A0A438J1T4</accession>
<dbReference type="PANTHER" id="PTHR42907:SF1">
    <property type="entry name" value="FMN-LINKED OXIDOREDUCTASES SUPERFAMILY PROTEIN"/>
    <property type="match status" value="1"/>
</dbReference>
<name>A0A438J1T4_VITVI</name>
<reference evidence="4 5" key="1">
    <citation type="journal article" date="2018" name="PLoS Genet.">
        <title>Population sequencing reveals clonal diversity and ancestral inbreeding in the grapevine cultivar Chardonnay.</title>
        <authorList>
            <person name="Roach M.J."/>
            <person name="Johnson D.L."/>
            <person name="Bohlmann J."/>
            <person name="van Vuuren H.J."/>
            <person name="Jones S.J."/>
            <person name="Pretorius I.S."/>
            <person name="Schmidt S.A."/>
            <person name="Borneman A.R."/>
        </authorList>
    </citation>
    <scope>NUCLEOTIDE SEQUENCE [LARGE SCALE GENOMIC DNA]</scope>
    <source>
        <strain evidence="5">cv. Chardonnay</strain>
        <tissue evidence="4">Leaf</tissue>
    </source>
</reference>
<evidence type="ECO:0000256" key="1">
    <source>
        <dbReference type="ARBA" id="ARBA00022555"/>
    </source>
</evidence>
<dbReference type="GO" id="GO:0000049">
    <property type="term" value="F:tRNA binding"/>
    <property type="evidence" value="ECO:0007669"/>
    <property type="project" value="UniProtKB-KW"/>
</dbReference>
<dbReference type="Proteomes" id="UP000288805">
    <property type="component" value="Unassembled WGS sequence"/>
</dbReference>
<keyword evidence="3" id="KW-0694">RNA-binding</keyword>
<gene>
    <name evidence="4" type="ORF">CK203_023299</name>
</gene>
<dbReference type="EMBL" id="QGNW01000068">
    <property type="protein sequence ID" value="RVX02923.1"/>
    <property type="molecule type" value="Genomic_DNA"/>
</dbReference>
<dbReference type="InterPro" id="IPR004653">
    <property type="entry name" value="DusA"/>
</dbReference>
<dbReference type="GO" id="GO:0017150">
    <property type="term" value="F:tRNA dihydrouridine synthase activity"/>
    <property type="evidence" value="ECO:0007669"/>
    <property type="project" value="InterPro"/>
</dbReference>
<evidence type="ECO:0000313" key="4">
    <source>
        <dbReference type="EMBL" id="RVX02923.1"/>
    </source>
</evidence>
<evidence type="ECO:0000256" key="2">
    <source>
        <dbReference type="ARBA" id="ARBA00022857"/>
    </source>
</evidence>
<protein>
    <submittedName>
        <fullName evidence="4">Uncharacterized protein</fullName>
    </submittedName>
</protein>
<organism evidence="4 5">
    <name type="scientific">Vitis vinifera</name>
    <name type="common">Grape</name>
    <dbReference type="NCBI Taxonomy" id="29760"/>
    <lineage>
        <taxon>Eukaryota</taxon>
        <taxon>Viridiplantae</taxon>
        <taxon>Streptophyta</taxon>
        <taxon>Embryophyta</taxon>
        <taxon>Tracheophyta</taxon>
        <taxon>Spermatophyta</taxon>
        <taxon>Magnoliopsida</taxon>
        <taxon>eudicotyledons</taxon>
        <taxon>Gunneridae</taxon>
        <taxon>Pentapetalae</taxon>
        <taxon>rosids</taxon>
        <taxon>Vitales</taxon>
        <taxon>Vitaceae</taxon>
        <taxon>Viteae</taxon>
        <taxon>Vitis</taxon>
    </lineage>
</organism>
<dbReference type="AlphaFoldDB" id="A0A438J1T4"/>
<keyword evidence="1" id="KW-0820">tRNA-binding</keyword>
<evidence type="ECO:0000256" key="3">
    <source>
        <dbReference type="ARBA" id="ARBA00022884"/>
    </source>
</evidence>
<keyword evidence="2" id="KW-0521">NADP</keyword>
<evidence type="ECO:0000313" key="5">
    <source>
        <dbReference type="Proteomes" id="UP000288805"/>
    </source>
</evidence>
<dbReference type="OrthoDB" id="10262250at2759"/>
<comment type="caution">
    <text evidence="4">The sequence shown here is derived from an EMBL/GenBank/DDBJ whole genome shotgun (WGS) entry which is preliminary data.</text>
</comment>